<sequence>MLSQGYTTGGTTGDDRFSDNDLSKALAQQRMCLERRASSWMNAESSDSENHKDTNTETLRVVTDVVRKIKSQLDQLTAGEDPLEMKSPKQSDARLNESLKRLEVTLRHNLEELQSLNQKLRMLKRCTFGGFSVMTGGLLLWAWLLHLNKSQMHACEANDGLEDFYL</sequence>
<dbReference type="EMBL" id="HBHP01023246">
    <property type="protein sequence ID" value="CAD9770488.1"/>
    <property type="molecule type" value="Transcribed_RNA"/>
</dbReference>
<gene>
    <name evidence="3" type="ORF">LSP00402_LOCUS14474</name>
</gene>
<proteinExistence type="predicted"/>
<accession>A0A7S2TX27</accession>
<feature type="region of interest" description="Disordered" evidence="1">
    <location>
        <begin position="1"/>
        <end position="20"/>
    </location>
</feature>
<evidence type="ECO:0000256" key="2">
    <source>
        <dbReference type="SAM" id="Phobius"/>
    </source>
</evidence>
<reference evidence="3" key="1">
    <citation type="submission" date="2021-01" db="EMBL/GenBank/DDBJ databases">
        <authorList>
            <person name="Corre E."/>
            <person name="Pelletier E."/>
            <person name="Niang G."/>
            <person name="Scheremetjew M."/>
            <person name="Finn R."/>
            <person name="Kale V."/>
            <person name="Holt S."/>
            <person name="Cochrane G."/>
            <person name="Meng A."/>
            <person name="Brown T."/>
            <person name="Cohen L."/>
        </authorList>
    </citation>
    <scope>NUCLEOTIDE SEQUENCE</scope>
    <source>
        <strain evidence="3">CCMP622</strain>
    </source>
</reference>
<dbReference type="AlphaFoldDB" id="A0A7S2TX27"/>
<feature type="transmembrane region" description="Helical" evidence="2">
    <location>
        <begin position="126"/>
        <end position="144"/>
    </location>
</feature>
<organism evidence="3">
    <name type="scientific">Lotharella oceanica</name>
    <dbReference type="NCBI Taxonomy" id="641309"/>
    <lineage>
        <taxon>Eukaryota</taxon>
        <taxon>Sar</taxon>
        <taxon>Rhizaria</taxon>
        <taxon>Cercozoa</taxon>
        <taxon>Chlorarachniophyceae</taxon>
        <taxon>Lotharella</taxon>
    </lineage>
</organism>
<keyword evidence="2" id="KW-0812">Transmembrane</keyword>
<evidence type="ECO:0000256" key="1">
    <source>
        <dbReference type="SAM" id="MobiDB-lite"/>
    </source>
</evidence>
<evidence type="ECO:0000313" key="3">
    <source>
        <dbReference type="EMBL" id="CAD9770488.1"/>
    </source>
</evidence>
<feature type="region of interest" description="Disordered" evidence="1">
    <location>
        <begin position="37"/>
        <end position="56"/>
    </location>
</feature>
<keyword evidence="2" id="KW-1133">Transmembrane helix</keyword>
<name>A0A7S2TX27_9EUKA</name>
<keyword evidence="2" id="KW-0472">Membrane</keyword>
<protein>
    <submittedName>
        <fullName evidence="3">Uncharacterized protein</fullName>
    </submittedName>
</protein>